<accession>A0AB38BTK2</accession>
<gene>
    <name evidence="1" type="ORF">SAMN05444065_10710</name>
</gene>
<evidence type="ECO:0000313" key="2">
    <source>
        <dbReference type="Proteomes" id="UP000183083"/>
    </source>
</evidence>
<protein>
    <recommendedName>
        <fullName evidence="3">DUF1534 domain-containing protein</fullName>
    </recommendedName>
</protein>
<dbReference type="EMBL" id="FOVV01000007">
    <property type="protein sequence ID" value="SFO07865.1"/>
    <property type="molecule type" value="Genomic_DNA"/>
</dbReference>
<sequence length="59" mass="6781">MQAQHINILTGQVVRFLLHTLFVERAIKRAQRRCHWAEKSAGAADSSARMDYRIQAVMV</sequence>
<evidence type="ECO:0008006" key="3">
    <source>
        <dbReference type="Google" id="ProtNLM"/>
    </source>
</evidence>
<reference evidence="1 2" key="1">
    <citation type="submission" date="2016-10" db="EMBL/GenBank/DDBJ databases">
        <authorList>
            <person name="Varghese N."/>
            <person name="Submissions S."/>
        </authorList>
    </citation>
    <scope>NUCLEOTIDE SEQUENCE [LARGE SCALE GENOMIC DNA]</scope>
    <source>
        <strain evidence="1 2">BS0292</strain>
    </source>
</reference>
<proteinExistence type="predicted"/>
<evidence type="ECO:0000313" key="1">
    <source>
        <dbReference type="EMBL" id="SFO07865.1"/>
    </source>
</evidence>
<organism evidence="1 2">
    <name type="scientific">Pseudomonas syringae</name>
    <dbReference type="NCBI Taxonomy" id="317"/>
    <lineage>
        <taxon>Bacteria</taxon>
        <taxon>Pseudomonadati</taxon>
        <taxon>Pseudomonadota</taxon>
        <taxon>Gammaproteobacteria</taxon>
        <taxon>Pseudomonadales</taxon>
        <taxon>Pseudomonadaceae</taxon>
        <taxon>Pseudomonas</taxon>
    </lineage>
</organism>
<comment type="caution">
    <text evidence="1">The sequence shown here is derived from an EMBL/GenBank/DDBJ whole genome shotgun (WGS) entry which is preliminary data.</text>
</comment>
<dbReference type="AlphaFoldDB" id="A0AB38BTK2"/>
<dbReference type="Proteomes" id="UP000183083">
    <property type="component" value="Unassembled WGS sequence"/>
</dbReference>
<name>A0AB38BTK2_PSESX</name>